<dbReference type="EMBL" id="JALNTZ010000789">
    <property type="protein sequence ID" value="KAJ3632054.1"/>
    <property type="molecule type" value="Genomic_DNA"/>
</dbReference>
<feature type="non-terminal residue" evidence="1">
    <location>
        <position position="399"/>
    </location>
</feature>
<name>A0AA38HIU5_9CUCU</name>
<proteinExistence type="predicted"/>
<feature type="non-terminal residue" evidence="1">
    <location>
        <position position="1"/>
    </location>
</feature>
<keyword evidence="2" id="KW-1185">Reference proteome</keyword>
<organism evidence="1 2">
    <name type="scientific">Zophobas morio</name>
    <dbReference type="NCBI Taxonomy" id="2755281"/>
    <lineage>
        <taxon>Eukaryota</taxon>
        <taxon>Metazoa</taxon>
        <taxon>Ecdysozoa</taxon>
        <taxon>Arthropoda</taxon>
        <taxon>Hexapoda</taxon>
        <taxon>Insecta</taxon>
        <taxon>Pterygota</taxon>
        <taxon>Neoptera</taxon>
        <taxon>Endopterygota</taxon>
        <taxon>Coleoptera</taxon>
        <taxon>Polyphaga</taxon>
        <taxon>Cucujiformia</taxon>
        <taxon>Tenebrionidae</taxon>
        <taxon>Zophobas</taxon>
    </lineage>
</organism>
<comment type="caution">
    <text evidence="1">The sequence shown here is derived from an EMBL/GenBank/DDBJ whole genome shotgun (WGS) entry which is preliminary data.</text>
</comment>
<reference evidence="1" key="1">
    <citation type="journal article" date="2023" name="G3 (Bethesda)">
        <title>Whole genome assemblies of Zophobas morio and Tenebrio molitor.</title>
        <authorList>
            <person name="Kaur S."/>
            <person name="Stinson S.A."/>
            <person name="diCenzo G.C."/>
        </authorList>
    </citation>
    <scope>NUCLEOTIDE SEQUENCE</scope>
    <source>
        <strain evidence="1">QUZm001</strain>
    </source>
</reference>
<dbReference type="AlphaFoldDB" id="A0AA38HIU5"/>
<sequence>FEIENGKINNVINTGKTVYYNEKTKLWEILGLKGGAPPPKKIRILERENPWVALEDANKVEPLSLTEITEPSDFPKDGSLFRNKMNVVVFDKELNGYIYADSRFSNKFLGVTTENKLVELSTERPVIVPEETYINDLTRPLESTYSLRDIEGPESSSFITGIFFREKQYKVFYKNEVRTVLYDNVGKHWHLEKSTAPLEYSSNGEWVELYEKNSFPIKNNFLTPTNLNWDLQLLKVSQSTEKVPVTLNFLLREGVDESADDILKKIRKAFLYSDASASEKRAAIFVYGRKSFYDAIKSETTNFIKESREPYEDAYSYVDVTHFNSYDYLNEFYDRELVHYSNEQRHDLVSFIARLKLSQHYSGIFLTNEMHVPASIYDRKLFTDETKVLYQTPVFDGYS</sequence>
<gene>
    <name evidence="1" type="ORF">Zmor_024837</name>
</gene>
<protein>
    <submittedName>
        <fullName evidence="1">Uncharacterized protein</fullName>
    </submittedName>
</protein>
<evidence type="ECO:0000313" key="1">
    <source>
        <dbReference type="EMBL" id="KAJ3632054.1"/>
    </source>
</evidence>
<accession>A0AA38HIU5</accession>
<evidence type="ECO:0000313" key="2">
    <source>
        <dbReference type="Proteomes" id="UP001168821"/>
    </source>
</evidence>
<dbReference type="Proteomes" id="UP001168821">
    <property type="component" value="Unassembled WGS sequence"/>
</dbReference>